<evidence type="ECO:0000313" key="2">
    <source>
        <dbReference type="Proteomes" id="UP001168146"/>
    </source>
</evidence>
<organism evidence="1 2">
    <name type="scientific">Friedmanniomyces endolithicus</name>
    <dbReference type="NCBI Taxonomy" id="329885"/>
    <lineage>
        <taxon>Eukaryota</taxon>
        <taxon>Fungi</taxon>
        <taxon>Dikarya</taxon>
        <taxon>Ascomycota</taxon>
        <taxon>Pezizomycotina</taxon>
        <taxon>Dothideomycetes</taxon>
        <taxon>Dothideomycetidae</taxon>
        <taxon>Mycosphaerellales</taxon>
        <taxon>Teratosphaeriaceae</taxon>
        <taxon>Friedmanniomyces</taxon>
    </lineage>
</organism>
<dbReference type="Gene3D" id="2.60.120.10">
    <property type="entry name" value="Jelly Rolls"/>
    <property type="match status" value="1"/>
</dbReference>
<accession>A0AAN6G4E8</accession>
<name>A0AAN6G4E8_9PEZI</name>
<comment type="caution">
    <text evidence="1">The sequence shown here is derived from an EMBL/GenBank/DDBJ whole genome shotgun (WGS) entry which is preliminary data.</text>
</comment>
<dbReference type="AlphaFoldDB" id="A0AAN6G4E8"/>
<gene>
    <name evidence="1" type="ORF">LTR82_001099</name>
</gene>
<sequence length="140" mass="16114">MPGKATFYLYNDEQPLSDAEREVIAKGYPYVSTTRLDPGDRLNEHRHHSNNTHFVIQGSIVISKSRDSEPRFRDHEVFPYSYVDLPRGVDYMGVAGKEGCIFVEGHKQLSPATADRFRIRKTLKKMRKSTKGAFKVEEHE</sequence>
<reference evidence="1" key="1">
    <citation type="submission" date="2021-12" db="EMBL/GenBank/DDBJ databases">
        <title>Black yeast isolated from Biological Soil Crust.</title>
        <authorList>
            <person name="Kurbessoian T."/>
        </authorList>
    </citation>
    <scope>NUCLEOTIDE SEQUENCE</scope>
    <source>
        <strain evidence="1">CCFEE 5208</strain>
    </source>
</reference>
<dbReference type="Proteomes" id="UP001168146">
    <property type="component" value="Unassembled WGS sequence"/>
</dbReference>
<dbReference type="EMBL" id="JASUXU010000002">
    <property type="protein sequence ID" value="KAK0327584.1"/>
    <property type="molecule type" value="Genomic_DNA"/>
</dbReference>
<protein>
    <submittedName>
        <fullName evidence="1">Uncharacterized protein</fullName>
    </submittedName>
</protein>
<evidence type="ECO:0000313" key="1">
    <source>
        <dbReference type="EMBL" id="KAK0327584.1"/>
    </source>
</evidence>
<dbReference type="InterPro" id="IPR014710">
    <property type="entry name" value="RmlC-like_jellyroll"/>
</dbReference>
<dbReference type="SUPFAM" id="SSF51182">
    <property type="entry name" value="RmlC-like cupins"/>
    <property type="match status" value="1"/>
</dbReference>
<proteinExistence type="predicted"/>
<dbReference type="InterPro" id="IPR011051">
    <property type="entry name" value="RmlC_Cupin_sf"/>
</dbReference>